<feature type="region of interest" description="Disordered" evidence="6">
    <location>
        <begin position="295"/>
        <end position="316"/>
    </location>
</feature>
<keyword evidence="2" id="KW-1003">Cell membrane</keyword>
<dbReference type="EMBL" id="WHPN01000391">
    <property type="protein sequence ID" value="KAF4406070.1"/>
    <property type="molecule type" value="Genomic_DNA"/>
</dbReference>
<evidence type="ECO:0000256" key="6">
    <source>
        <dbReference type="SAM" id="MobiDB-lite"/>
    </source>
</evidence>
<dbReference type="PANTHER" id="PTHR34820:SF4">
    <property type="entry name" value="INNER MEMBRANE PROTEIN YEBZ"/>
    <property type="match status" value="1"/>
</dbReference>
<feature type="compositionally biased region" description="Low complexity" evidence="6">
    <location>
        <begin position="222"/>
        <end position="253"/>
    </location>
</feature>
<organism evidence="9 10">
    <name type="scientific">Streptomyces lycii</name>
    <dbReference type="NCBI Taxonomy" id="2654337"/>
    <lineage>
        <taxon>Bacteria</taxon>
        <taxon>Bacillati</taxon>
        <taxon>Actinomycetota</taxon>
        <taxon>Actinomycetes</taxon>
        <taxon>Kitasatosporales</taxon>
        <taxon>Streptomycetaceae</taxon>
        <taxon>Streptomyces</taxon>
    </lineage>
</organism>
<feature type="region of interest" description="Disordered" evidence="6">
    <location>
        <begin position="122"/>
        <end position="267"/>
    </location>
</feature>
<evidence type="ECO:0000313" key="9">
    <source>
        <dbReference type="EMBL" id="KAF4406070.1"/>
    </source>
</evidence>
<evidence type="ECO:0000256" key="3">
    <source>
        <dbReference type="ARBA" id="ARBA00022692"/>
    </source>
</evidence>
<evidence type="ECO:0000256" key="2">
    <source>
        <dbReference type="ARBA" id="ARBA00022475"/>
    </source>
</evidence>
<feature type="transmembrane region" description="Helical" evidence="7">
    <location>
        <begin position="20"/>
        <end position="41"/>
    </location>
</feature>
<dbReference type="Pfam" id="PF05425">
    <property type="entry name" value="CopD"/>
    <property type="match status" value="1"/>
</dbReference>
<reference evidence="9 10" key="1">
    <citation type="submission" date="2019-10" db="EMBL/GenBank/DDBJ databases">
        <title>Streptomyces tenebrisbrunneis sp.nov., an endogenous actinomycete isolated from of Lycium ruthenicum.</title>
        <authorList>
            <person name="Ma L."/>
        </authorList>
    </citation>
    <scope>NUCLEOTIDE SEQUENCE [LARGE SCALE GENOMIC DNA]</scope>
    <source>
        <strain evidence="9 10">TRM 66187</strain>
    </source>
</reference>
<protein>
    <recommendedName>
        <fullName evidence="8">Copper resistance protein D domain-containing protein</fullName>
    </recommendedName>
</protein>
<keyword evidence="4 7" id="KW-1133">Transmembrane helix</keyword>
<keyword evidence="5 7" id="KW-0472">Membrane</keyword>
<evidence type="ECO:0000256" key="7">
    <source>
        <dbReference type="SAM" id="Phobius"/>
    </source>
</evidence>
<evidence type="ECO:0000256" key="1">
    <source>
        <dbReference type="ARBA" id="ARBA00004651"/>
    </source>
</evidence>
<dbReference type="InterPro" id="IPR032694">
    <property type="entry name" value="CopC/D"/>
</dbReference>
<proteinExistence type="predicted"/>
<keyword evidence="3 7" id="KW-0812">Transmembrane</keyword>
<evidence type="ECO:0000259" key="8">
    <source>
        <dbReference type="Pfam" id="PF05425"/>
    </source>
</evidence>
<feature type="compositionally biased region" description="Low complexity" evidence="6">
    <location>
        <begin position="303"/>
        <end position="312"/>
    </location>
</feature>
<feature type="compositionally biased region" description="Low complexity" evidence="6">
    <location>
        <begin position="134"/>
        <end position="175"/>
    </location>
</feature>
<evidence type="ECO:0000256" key="5">
    <source>
        <dbReference type="ARBA" id="ARBA00023136"/>
    </source>
</evidence>
<feature type="domain" description="Copper resistance protein D" evidence="8">
    <location>
        <begin position="48"/>
        <end position="127"/>
    </location>
</feature>
<keyword evidence="10" id="KW-1185">Reference proteome</keyword>
<name>A0ABQ7FCQ8_9ACTN</name>
<dbReference type="PANTHER" id="PTHR34820">
    <property type="entry name" value="INNER MEMBRANE PROTEIN YEBZ"/>
    <property type="match status" value="1"/>
</dbReference>
<dbReference type="InterPro" id="IPR008457">
    <property type="entry name" value="Cu-R_CopD_dom"/>
</dbReference>
<feature type="transmembrane region" description="Helical" evidence="7">
    <location>
        <begin position="53"/>
        <end position="73"/>
    </location>
</feature>
<sequence length="427" mass="43517">MSEHASTGIQPQLAMPVDVVHLLAVAAWLGGLTALLVALYRGPAVDREAVRRFSRIAFGSVIALVVTGLYQSWRQVGSWDPLVSTAYGRLLLAKIALVLLMVALARYSRRWTARLADGTAGAARADGAAGTGTAGAEAAGTGTAGTEAAGTEAAEAEAPAPAEATEAEAPAPAEAIKATVAPDATAHSPGPDGPGPADSASGGRVSEGSAPTGHTGPVDLTGPAGPAGPMSPADPIDPARAAQLARQRAALATARDKRARDADPERTGLRRSVLAEAAVAVLVLAVTTVLTGTEPARTEDSARAATGASATAPHRPVAVDIPFDTGGENGQGNAFLDVDPGFAGENTVHLRTEHKDGAPLGAPEVKLSFTLPDKDLGPIAVPLKRITPDHWIATEVRLPMAGTWKLSLTVRTSDIDQVTETRNVKIG</sequence>
<comment type="caution">
    <text evidence="9">The sequence shown here is derived from an EMBL/GenBank/DDBJ whole genome shotgun (WGS) entry which is preliminary data.</text>
</comment>
<feature type="compositionally biased region" description="Basic and acidic residues" evidence="6">
    <location>
        <begin position="254"/>
        <end position="267"/>
    </location>
</feature>
<accession>A0ABQ7FCQ8</accession>
<dbReference type="Proteomes" id="UP000621266">
    <property type="component" value="Unassembled WGS sequence"/>
</dbReference>
<comment type="subcellular location">
    <subcellularLocation>
        <location evidence="1">Cell membrane</location>
        <topology evidence="1">Multi-pass membrane protein</topology>
    </subcellularLocation>
</comment>
<gene>
    <name evidence="9" type="ORF">GCU69_27075</name>
</gene>
<evidence type="ECO:0000256" key="4">
    <source>
        <dbReference type="ARBA" id="ARBA00022989"/>
    </source>
</evidence>
<evidence type="ECO:0000313" key="10">
    <source>
        <dbReference type="Proteomes" id="UP000621266"/>
    </source>
</evidence>
<feature type="transmembrane region" description="Helical" evidence="7">
    <location>
        <begin position="85"/>
        <end position="105"/>
    </location>
</feature>